<evidence type="ECO:0000256" key="1">
    <source>
        <dbReference type="SAM" id="SignalP"/>
    </source>
</evidence>
<reference evidence="2 3" key="1">
    <citation type="submission" date="2019-12" db="EMBL/GenBank/DDBJ databases">
        <title>Genomic-based taxomic classification of the family Erythrobacteraceae.</title>
        <authorList>
            <person name="Xu L."/>
        </authorList>
    </citation>
    <scope>NUCLEOTIDE SEQUENCE [LARGE SCALE GENOMIC DNA]</scope>
    <source>
        <strain evidence="2 3">S36</strain>
    </source>
</reference>
<dbReference type="EMBL" id="WTYJ01000006">
    <property type="protein sequence ID" value="MXP00914.1"/>
    <property type="molecule type" value="Genomic_DNA"/>
</dbReference>
<feature type="signal peptide" evidence="1">
    <location>
        <begin position="1"/>
        <end position="27"/>
    </location>
</feature>
<dbReference type="Proteomes" id="UP000469430">
    <property type="component" value="Unassembled WGS sequence"/>
</dbReference>
<evidence type="ECO:0000313" key="2">
    <source>
        <dbReference type="EMBL" id="MXP00914.1"/>
    </source>
</evidence>
<organism evidence="2 3">
    <name type="scientific">Croceibacterium xixiisoli</name>
    <dbReference type="NCBI Taxonomy" id="1476466"/>
    <lineage>
        <taxon>Bacteria</taxon>
        <taxon>Pseudomonadati</taxon>
        <taxon>Pseudomonadota</taxon>
        <taxon>Alphaproteobacteria</taxon>
        <taxon>Sphingomonadales</taxon>
        <taxon>Erythrobacteraceae</taxon>
        <taxon>Croceibacterium</taxon>
    </lineage>
</organism>
<proteinExistence type="predicted"/>
<keyword evidence="3" id="KW-1185">Reference proteome</keyword>
<name>A0A6I4U2W7_9SPHN</name>
<evidence type="ECO:0000313" key="3">
    <source>
        <dbReference type="Proteomes" id="UP000469430"/>
    </source>
</evidence>
<gene>
    <name evidence="2" type="ORF">GRI97_18155</name>
</gene>
<sequence>MTRIFRFASALPLFALTLSACSGSEQADQPAKPQQMTLNEVMRNEVDLRADAVWEIGNAAIDDQAGLDPAKMTDAKWNELARHATSLQQGAIHLATLDPIIVVRNGEKIADEGVPYGDSAVDVQAGIDRNPQGLRDMANGLASHMAELAMAARAHDGVKAGALISQIDGVCEDCHLSYWYPSQKELVDQFRDPRPETSNH</sequence>
<feature type="chain" id="PRO_5026145118" description="Cytochrome c" evidence="1">
    <location>
        <begin position="28"/>
        <end position="200"/>
    </location>
</feature>
<dbReference type="GO" id="GO:0020037">
    <property type="term" value="F:heme binding"/>
    <property type="evidence" value="ECO:0007669"/>
    <property type="project" value="InterPro"/>
</dbReference>
<dbReference type="GO" id="GO:0005506">
    <property type="term" value="F:iron ion binding"/>
    <property type="evidence" value="ECO:0007669"/>
    <property type="project" value="InterPro"/>
</dbReference>
<keyword evidence="1" id="KW-0732">Signal</keyword>
<dbReference type="OrthoDB" id="8537166at2"/>
<dbReference type="RefSeq" id="WP_161392657.1">
    <property type="nucleotide sequence ID" value="NZ_JBHSCP010000002.1"/>
</dbReference>
<dbReference type="GO" id="GO:0009055">
    <property type="term" value="F:electron transfer activity"/>
    <property type="evidence" value="ECO:0007669"/>
    <property type="project" value="InterPro"/>
</dbReference>
<protein>
    <recommendedName>
        <fullName evidence="4">Cytochrome c</fullName>
    </recommendedName>
</protein>
<dbReference type="PROSITE" id="PS51257">
    <property type="entry name" value="PROKAR_LIPOPROTEIN"/>
    <property type="match status" value="1"/>
</dbReference>
<dbReference type="GO" id="GO:0022900">
    <property type="term" value="P:electron transport chain"/>
    <property type="evidence" value="ECO:0007669"/>
    <property type="project" value="InterPro"/>
</dbReference>
<evidence type="ECO:0008006" key="4">
    <source>
        <dbReference type="Google" id="ProtNLM"/>
    </source>
</evidence>
<accession>A0A6I4U2W7</accession>
<dbReference type="Gene3D" id="1.20.120.10">
    <property type="entry name" value="Cytochrome c/b562"/>
    <property type="match status" value="1"/>
</dbReference>
<dbReference type="InterPro" id="IPR010980">
    <property type="entry name" value="Cyt_c/b562"/>
</dbReference>
<comment type="caution">
    <text evidence="2">The sequence shown here is derived from an EMBL/GenBank/DDBJ whole genome shotgun (WGS) entry which is preliminary data.</text>
</comment>
<dbReference type="SUPFAM" id="SSF47175">
    <property type="entry name" value="Cytochromes"/>
    <property type="match status" value="1"/>
</dbReference>
<dbReference type="AlphaFoldDB" id="A0A6I4U2W7"/>